<keyword evidence="7" id="KW-0560">Oxidoreductase</keyword>
<comment type="cofactor">
    <cofactor evidence="1">
        <name>FMN</name>
        <dbReference type="ChEBI" id="CHEBI:58210"/>
    </cofactor>
</comment>
<dbReference type="Gene3D" id="2.40.30.10">
    <property type="entry name" value="Translation factors"/>
    <property type="match status" value="1"/>
</dbReference>
<keyword evidence="4" id="KW-0288">FMN</keyword>
<evidence type="ECO:0000313" key="12">
    <source>
        <dbReference type="Proteomes" id="UP000509510"/>
    </source>
</evidence>
<evidence type="ECO:0008006" key="13">
    <source>
        <dbReference type="Google" id="ProtNLM"/>
    </source>
</evidence>
<organism evidence="11 12">
    <name type="scientific">Talaromyces rugulosus</name>
    <name type="common">Penicillium rugulosum</name>
    <dbReference type="NCBI Taxonomy" id="121627"/>
    <lineage>
        <taxon>Eukaryota</taxon>
        <taxon>Fungi</taxon>
        <taxon>Dikarya</taxon>
        <taxon>Ascomycota</taxon>
        <taxon>Pezizomycotina</taxon>
        <taxon>Eurotiomycetes</taxon>
        <taxon>Eurotiomycetidae</taxon>
        <taxon>Eurotiales</taxon>
        <taxon>Trichocomaceae</taxon>
        <taxon>Talaromyces</taxon>
        <taxon>Talaromyces sect. Islandici</taxon>
    </lineage>
</organism>
<evidence type="ECO:0000256" key="6">
    <source>
        <dbReference type="ARBA" id="ARBA00022857"/>
    </source>
</evidence>
<protein>
    <recommendedName>
        <fullName evidence="13">NADPH--cytochrome P450 reductase</fullName>
    </recommendedName>
</protein>
<dbReference type="GeneID" id="55994974"/>
<dbReference type="GO" id="GO:0003958">
    <property type="term" value="F:NADPH-hemoprotein reductase activity"/>
    <property type="evidence" value="ECO:0007669"/>
    <property type="project" value="UniProtKB-EC"/>
</dbReference>
<dbReference type="PROSITE" id="PS51384">
    <property type="entry name" value="FAD_FR"/>
    <property type="match status" value="1"/>
</dbReference>
<comment type="cofactor">
    <cofactor evidence="2">
        <name>FAD</name>
        <dbReference type="ChEBI" id="CHEBI:57692"/>
    </cofactor>
</comment>
<evidence type="ECO:0000256" key="5">
    <source>
        <dbReference type="ARBA" id="ARBA00022827"/>
    </source>
</evidence>
<dbReference type="RefSeq" id="XP_035346515.1">
    <property type="nucleotide sequence ID" value="XM_035490622.1"/>
</dbReference>
<dbReference type="SUPFAM" id="SSF63380">
    <property type="entry name" value="Riboflavin synthase domain-like"/>
    <property type="match status" value="1"/>
</dbReference>
<dbReference type="PANTHER" id="PTHR19384">
    <property type="entry name" value="NITRIC OXIDE SYNTHASE-RELATED"/>
    <property type="match status" value="1"/>
</dbReference>
<dbReference type="Proteomes" id="UP000509510">
    <property type="component" value="Chromosome IV"/>
</dbReference>
<evidence type="ECO:0000256" key="4">
    <source>
        <dbReference type="ARBA" id="ARBA00022643"/>
    </source>
</evidence>
<dbReference type="GO" id="GO:0010181">
    <property type="term" value="F:FMN binding"/>
    <property type="evidence" value="ECO:0007669"/>
    <property type="project" value="InterPro"/>
</dbReference>
<dbReference type="KEGG" id="trg:TRUGW13939_07482"/>
<dbReference type="Pfam" id="PF00175">
    <property type="entry name" value="NAD_binding_1"/>
    <property type="match status" value="1"/>
</dbReference>
<dbReference type="PROSITE" id="PS50902">
    <property type="entry name" value="FLAVODOXIN_LIKE"/>
    <property type="match status" value="1"/>
</dbReference>
<dbReference type="SUPFAM" id="SSF52343">
    <property type="entry name" value="Ferredoxin reductase-like, C-terminal NADP-linked domain"/>
    <property type="match status" value="1"/>
</dbReference>
<dbReference type="InterPro" id="IPR008254">
    <property type="entry name" value="Flavodoxin/NO_synth"/>
</dbReference>
<dbReference type="OrthoDB" id="1856718at2759"/>
<dbReference type="InterPro" id="IPR001094">
    <property type="entry name" value="Flavdoxin-like"/>
</dbReference>
<sequence>MRETLMAKYLSFSTLHHGIELDDVTMLIICMLICWKYLQIKLTKPNPYHNMWFERPQGNQKLKTVTQERNIAKIVESQKRDIIIFWASQSGTSERLATQLSRHLVVALSKRSFVADFSDFDIETVSKITSSIPVLMLLSTYGEGNPPDNAVQFFDWLTNSSEKVKLEHLQFAILGVGNSTYKHYNKFAQDVQSSFVQLGAKSLLNLHLADDALGLTEEGFLCWKEAVVKILCGRFGFVEQAIPYQPGFSVRFAELPRDVDSYQPQFRKQTQNIRAMSRLSAIRKVTITKTKILSADPSKPCLHLDIDISHHPELKYETGDHVGIWPVNFETEVEGLRSALGISTEDMYKRLVISSQTPESEQLLTFSDTMTLASLFKHHLEICSPVSRQFLQDLKQFAPTSEAERWISAISSDGATYSKYKASNRITLSSILMLASAGQPWNIPFSFVIESLGLIQPRYYSIASASAVYPRQISLTVSLLSIHLDESDDIIHGVTSTYISKLCDNKISSSTAASQGQVPSKELAGLFCHVRKSTFKLPASESQPMLTIATGTGVAPFRGFIQHRVRLYQIGCQVGRTILIFGCRDKNSHIYMEEFEEAERILGDKLDIIVAYSQDRSQPQHIQDKIKKYSREIVDLIVENRAKTYLCGSTRMAKEVRRLIGCFYAEYKNFSPEEVEGFQERQTRSKQWQEDVWG</sequence>
<dbReference type="InterPro" id="IPR039261">
    <property type="entry name" value="FNR_nucleotide-bd"/>
</dbReference>
<feature type="domain" description="FAD-binding FR-type" evidence="10">
    <location>
        <begin position="280"/>
        <end position="538"/>
    </location>
</feature>
<keyword evidence="5" id="KW-0274">FAD</keyword>
<dbReference type="Gene3D" id="3.40.50.360">
    <property type="match status" value="1"/>
</dbReference>
<keyword evidence="6" id="KW-0521">NADP</keyword>
<dbReference type="InterPro" id="IPR001433">
    <property type="entry name" value="OxRdtase_FAD/NAD-bd"/>
</dbReference>
<dbReference type="Gene3D" id="1.20.990.10">
    <property type="entry name" value="NADPH-cytochrome p450 Reductase, Chain A, domain 3"/>
    <property type="match status" value="1"/>
</dbReference>
<dbReference type="GO" id="GO:0050660">
    <property type="term" value="F:flavin adenine dinucleotide binding"/>
    <property type="evidence" value="ECO:0007669"/>
    <property type="project" value="TreeGrafter"/>
</dbReference>
<dbReference type="Pfam" id="PF00667">
    <property type="entry name" value="FAD_binding_1"/>
    <property type="match status" value="1"/>
</dbReference>
<name>A0A7H8R2T9_TALRU</name>
<proteinExistence type="predicted"/>
<evidence type="ECO:0000256" key="1">
    <source>
        <dbReference type="ARBA" id="ARBA00001917"/>
    </source>
</evidence>
<dbReference type="GO" id="GO:0005829">
    <property type="term" value="C:cytosol"/>
    <property type="evidence" value="ECO:0007669"/>
    <property type="project" value="TreeGrafter"/>
</dbReference>
<dbReference type="PRINTS" id="PR00371">
    <property type="entry name" value="FPNCR"/>
</dbReference>
<reference evidence="12" key="1">
    <citation type="submission" date="2020-06" db="EMBL/GenBank/DDBJ databases">
        <title>A chromosome-scale genome assembly of Talaromyces rugulosus W13939.</title>
        <authorList>
            <person name="Wang B."/>
            <person name="Guo L."/>
            <person name="Ye K."/>
            <person name="Wang L."/>
        </authorList>
    </citation>
    <scope>NUCLEOTIDE SEQUENCE [LARGE SCALE GENOMIC DNA]</scope>
    <source>
        <strain evidence="12">W13939</strain>
    </source>
</reference>
<dbReference type="InterPro" id="IPR001709">
    <property type="entry name" value="Flavoprot_Pyr_Nucl_cyt_Rdtase"/>
</dbReference>
<feature type="domain" description="Flavodoxin-like" evidence="9">
    <location>
        <begin position="82"/>
        <end position="228"/>
    </location>
</feature>
<dbReference type="EMBL" id="CP055901">
    <property type="protein sequence ID" value="QKX60338.1"/>
    <property type="molecule type" value="Genomic_DNA"/>
</dbReference>
<keyword evidence="3" id="KW-0285">Flavoprotein</keyword>
<evidence type="ECO:0000256" key="8">
    <source>
        <dbReference type="ARBA" id="ARBA00049342"/>
    </source>
</evidence>
<dbReference type="InterPro" id="IPR003097">
    <property type="entry name" value="CysJ-like_FAD-binding"/>
</dbReference>
<evidence type="ECO:0000256" key="2">
    <source>
        <dbReference type="ARBA" id="ARBA00001974"/>
    </source>
</evidence>
<dbReference type="InterPro" id="IPR017927">
    <property type="entry name" value="FAD-bd_FR_type"/>
</dbReference>
<accession>A0A7H8R2T9</accession>
<dbReference type="PANTHER" id="PTHR19384:SF108">
    <property type="entry name" value="NADPH--CYTOCHROME P450 REDUCTASE"/>
    <property type="match status" value="1"/>
</dbReference>
<dbReference type="PRINTS" id="PR00369">
    <property type="entry name" value="FLAVODOXIN"/>
</dbReference>
<dbReference type="InterPro" id="IPR023173">
    <property type="entry name" value="NADPH_Cyt_P450_Rdtase_alpha"/>
</dbReference>
<dbReference type="InterPro" id="IPR017938">
    <property type="entry name" value="Riboflavin_synthase-like_b-brl"/>
</dbReference>
<dbReference type="Pfam" id="PF00258">
    <property type="entry name" value="Flavodoxin_1"/>
    <property type="match status" value="1"/>
</dbReference>
<evidence type="ECO:0000313" key="11">
    <source>
        <dbReference type="EMBL" id="QKX60338.1"/>
    </source>
</evidence>
<evidence type="ECO:0000259" key="10">
    <source>
        <dbReference type="PROSITE" id="PS51384"/>
    </source>
</evidence>
<comment type="catalytic activity">
    <reaction evidence="8">
        <text>2 oxidized [cytochrome P450] + NADPH = 2 reduced [cytochrome P450] + NADP(+) + H(+)</text>
        <dbReference type="Rhea" id="RHEA:24040"/>
        <dbReference type="Rhea" id="RHEA-COMP:14627"/>
        <dbReference type="Rhea" id="RHEA-COMP:14628"/>
        <dbReference type="ChEBI" id="CHEBI:15378"/>
        <dbReference type="ChEBI" id="CHEBI:55376"/>
        <dbReference type="ChEBI" id="CHEBI:57783"/>
        <dbReference type="ChEBI" id="CHEBI:58349"/>
        <dbReference type="ChEBI" id="CHEBI:60344"/>
        <dbReference type="EC" id="1.6.2.4"/>
    </reaction>
</comment>
<dbReference type="Gene3D" id="3.40.50.80">
    <property type="entry name" value="Nucleotide-binding domain of ferredoxin-NADP reductase (FNR) module"/>
    <property type="match status" value="1"/>
</dbReference>
<dbReference type="InterPro" id="IPR029039">
    <property type="entry name" value="Flavoprotein-like_sf"/>
</dbReference>
<gene>
    <name evidence="11" type="ORF">TRUGW13939_07482</name>
</gene>
<dbReference type="SUPFAM" id="SSF52218">
    <property type="entry name" value="Flavoproteins"/>
    <property type="match status" value="1"/>
</dbReference>
<evidence type="ECO:0000256" key="7">
    <source>
        <dbReference type="ARBA" id="ARBA00023002"/>
    </source>
</evidence>
<keyword evidence="12" id="KW-1185">Reference proteome</keyword>
<dbReference type="AlphaFoldDB" id="A0A7H8R2T9"/>
<evidence type="ECO:0000259" key="9">
    <source>
        <dbReference type="PROSITE" id="PS50902"/>
    </source>
</evidence>
<evidence type="ECO:0000256" key="3">
    <source>
        <dbReference type="ARBA" id="ARBA00022630"/>
    </source>
</evidence>